<feature type="region of interest" description="Disordered" evidence="1">
    <location>
        <begin position="180"/>
        <end position="202"/>
    </location>
</feature>
<evidence type="ECO:0000256" key="1">
    <source>
        <dbReference type="SAM" id="MobiDB-lite"/>
    </source>
</evidence>
<organism evidence="2 3">
    <name type="scientific">Oleoguttula mirabilis</name>
    <dbReference type="NCBI Taxonomy" id="1507867"/>
    <lineage>
        <taxon>Eukaryota</taxon>
        <taxon>Fungi</taxon>
        <taxon>Dikarya</taxon>
        <taxon>Ascomycota</taxon>
        <taxon>Pezizomycotina</taxon>
        <taxon>Dothideomycetes</taxon>
        <taxon>Dothideomycetidae</taxon>
        <taxon>Mycosphaerellales</taxon>
        <taxon>Teratosphaeriaceae</taxon>
        <taxon>Oleoguttula</taxon>
    </lineage>
</organism>
<comment type="caution">
    <text evidence="2">The sequence shown here is derived from an EMBL/GenBank/DDBJ whole genome shotgun (WGS) entry which is preliminary data.</text>
</comment>
<protein>
    <recommendedName>
        <fullName evidence="4">NADH-ubiquinone oxidoreductase 17.8 kDa subunit</fullName>
    </recommendedName>
</protein>
<evidence type="ECO:0008006" key="4">
    <source>
        <dbReference type="Google" id="ProtNLM"/>
    </source>
</evidence>
<proteinExistence type="predicted"/>
<sequence length="202" mass="23122">MQPLQRTALRSARRLRPQVQKQPRRYAGDSQGAHERFEPHGGPNKHPVNESLGPGFYMTLALIPASFALYKFTRQGTDEQPFFTRYIRDTYNSYAETWARRNDMHTQMIEQAAADRNLFLNESQSSHRRVDLRFPEQFNTGAPWNVPAGHGSANIDKVIAKYEQEAFAENDRKLQQLRENKVPAEQPFEPLAKLAPASPPGM</sequence>
<dbReference type="PANTHER" id="PTHR42100:SF1">
    <property type="entry name" value="OXIDOREDUCTASE 178 KDA SUBUNIT, PUTATIVE (AFU_ORTHOLOGUE AFUA_8G04320)-RELATED"/>
    <property type="match status" value="1"/>
</dbReference>
<gene>
    <name evidence="2" type="ORF">LTR36_008901</name>
</gene>
<dbReference type="AlphaFoldDB" id="A0AAV9J8V9"/>
<dbReference type="InterPro" id="IPR034444">
    <property type="entry name" value="Nuo17.8"/>
</dbReference>
<name>A0AAV9J8V9_9PEZI</name>
<dbReference type="PANTHER" id="PTHR42100">
    <property type="entry name" value="OXIDOREDUCTASE 178 KDA SUBUNIT, PUTATIVE (AFU_ORTHOLOGUE AFUA_8G04320)-RELATED"/>
    <property type="match status" value="1"/>
</dbReference>
<dbReference type="GO" id="GO:0005739">
    <property type="term" value="C:mitochondrion"/>
    <property type="evidence" value="ECO:0007669"/>
    <property type="project" value="InterPro"/>
</dbReference>
<keyword evidence="3" id="KW-1185">Reference proteome</keyword>
<feature type="region of interest" description="Disordered" evidence="1">
    <location>
        <begin position="1"/>
        <end position="48"/>
    </location>
</feature>
<dbReference type="Proteomes" id="UP001324427">
    <property type="component" value="Unassembled WGS sequence"/>
</dbReference>
<accession>A0AAV9J8V9</accession>
<evidence type="ECO:0000313" key="3">
    <source>
        <dbReference type="Proteomes" id="UP001324427"/>
    </source>
</evidence>
<reference evidence="2 3" key="1">
    <citation type="submission" date="2021-11" db="EMBL/GenBank/DDBJ databases">
        <title>Black yeast isolated from Biological Soil Crust.</title>
        <authorList>
            <person name="Kurbessoian T."/>
        </authorList>
    </citation>
    <scope>NUCLEOTIDE SEQUENCE [LARGE SCALE GENOMIC DNA]</scope>
    <source>
        <strain evidence="2 3">CCFEE 5522</strain>
    </source>
</reference>
<evidence type="ECO:0000313" key="2">
    <source>
        <dbReference type="EMBL" id="KAK4540824.1"/>
    </source>
</evidence>
<dbReference type="EMBL" id="JAVFHQ010000061">
    <property type="protein sequence ID" value="KAK4540824.1"/>
    <property type="molecule type" value="Genomic_DNA"/>
</dbReference>